<accession>A0A0E9VAY9</accession>
<proteinExistence type="predicted"/>
<name>A0A0E9VAY9_ANGAN</name>
<protein>
    <submittedName>
        <fullName evidence="1">Uncharacterized protein</fullName>
    </submittedName>
</protein>
<dbReference type="AlphaFoldDB" id="A0A0E9VAY9"/>
<sequence length="39" mass="4329">MSLPLIDLHIHGQCNSIIRGYVRSAGFTVTEDYTASMQC</sequence>
<reference evidence="1" key="1">
    <citation type="submission" date="2014-11" db="EMBL/GenBank/DDBJ databases">
        <authorList>
            <person name="Amaro Gonzalez C."/>
        </authorList>
    </citation>
    <scope>NUCLEOTIDE SEQUENCE</scope>
</reference>
<organism evidence="1">
    <name type="scientific">Anguilla anguilla</name>
    <name type="common">European freshwater eel</name>
    <name type="synonym">Muraena anguilla</name>
    <dbReference type="NCBI Taxonomy" id="7936"/>
    <lineage>
        <taxon>Eukaryota</taxon>
        <taxon>Metazoa</taxon>
        <taxon>Chordata</taxon>
        <taxon>Craniata</taxon>
        <taxon>Vertebrata</taxon>
        <taxon>Euteleostomi</taxon>
        <taxon>Actinopterygii</taxon>
        <taxon>Neopterygii</taxon>
        <taxon>Teleostei</taxon>
        <taxon>Anguilliformes</taxon>
        <taxon>Anguillidae</taxon>
        <taxon>Anguilla</taxon>
    </lineage>
</organism>
<evidence type="ECO:0000313" key="1">
    <source>
        <dbReference type="EMBL" id="JAH75244.1"/>
    </source>
</evidence>
<dbReference type="EMBL" id="GBXM01033333">
    <property type="protein sequence ID" value="JAH75244.1"/>
    <property type="molecule type" value="Transcribed_RNA"/>
</dbReference>
<reference evidence="1" key="2">
    <citation type="journal article" date="2015" name="Fish Shellfish Immunol.">
        <title>Early steps in the European eel (Anguilla anguilla)-Vibrio vulnificus interaction in the gills: Role of the RtxA13 toxin.</title>
        <authorList>
            <person name="Callol A."/>
            <person name="Pajuelo D."/>
            <person name="Ebbesson L."/>
            <person name="Teles M."/>
            <person name="MacKenzie S."/>
            <person name="Amaro C."/>
        </authorList>
    </citation>
    <scope>NUCLEOTIDE SEQUENCE</scope>
</reference>